<evidence type="ECO:0000313" key="4">
    <source>
        <dbReference type="EMBL" id="MBP2369887.1"/>
    </source>
</evidence>
<dbReference type="RefSeq" id="WP_210032596.1">
    <property type="nucleotide sequence ID" value="NZ_JAGINU010000001.1"/>
</dbReference>
<evidence type="ECO:0000259" key="2">
    <source>
        <dbReference type="Pfam" id="PF02470"/>
    </source>
</evidence>
<dbReference type="InterPro" id="IPR003399">
    <property type="entry name" value="Mce/MlaD"/>
</dbReference>
<protein>
    <submittedName>
        <fullName evidence="4">Phospholipid/cholesterol/gamma-HCH transport system substrate-binding protein</fullName>
    </submittedName>
</protein>
<gene>
    <name evidence="4" type="ORF">JOF36_005583</name>
</gene>
<evidence type="ECO:0000313" key="5">
    <source>
        <dbReference type="Proteomes" id="UP001519295"/>
    </source>
</evidence>
<dbReference type="InterPro" id="IPR024516">
    <property type="entry name" value="Mce_C"/>
</dbReference>
<feature type="domain" description="Mce/MlaD" evidence="2">
    <location>
        <begin position="48"/>
        <end position="122"/>
    </location>
</feature>
<dbReference type="PANTHER" id="PTHR33371">
    <property type="entry name" value="INTERMEMBRANE PHOSPHOLIPID TRANSPORT SYSTEM BINDING PROTEIN MLAD-RELATED"/>
    <property type="match status" value="1"/>
</dbReference>
<dbReference type="Proteomes" id="UP001519295">
    <property type="component" value="Unassembled WGS sequence"/>
</dbReference>
<feature type="domain" description="Mammalian cell entry C-terminal" evidence="3">
    <location>
        <begin position="130"/>
        <end position="294"/>
    </location>
</feature>
<sequence>MRRKIGLGRGLAVGVAGMVLAGAVSGCEFTGAGSLPLPFRDGTGDGALQVTVQLPAATNLVPNSEVKVGDITVGTVTGIRFQDWHAELAVGLDPGTVLPADAVAKVGQKSLLGATYLEMSPPPDGSGVGRLRDGDVIPLSRTGGYPDTEQLLAALSVVLNGGGLNQIKTITTELDGALGGREADVRSLIGNLQDVVGSLDQQRNEIVRAIDGLNRFGGQLATDRDTLAAALETLPQGLAVLNRNREDLTTALTAVGDLGTVATRVVEGSREDLLANLRDLQPTLGRLADAGKDLTESLSLLLTFPFPYNAAGNAFAGDYSNLFLTVDVSLPELQKRFLTGTPLGGLPPLGAGQGASDPLRAPLVENLPGLAPAAPDQPNDGGAGGQAPSPPSATNTPPSPAQDGLLDPVLGGDR</sequence>
<proteinExistence type="predicted"/>
<name>A0ABS4W121_9PSEU</name>
<evidence type="ECO:0000259" key="3">
    <source>
        <dbReference type="Pfam" id="PF11887"/>
    </source>
</evidence>
<dbReference type="Pfam" id="PF02470">
    <property type="entry name" value="MlaD"/>
    <property type="match status" value="1"/>
</dbReference>
<organism evidence="4 5">
    <name type="scientific">Pseudonocardia parietis</name>
    <dbReference type="NCBI Taxonomy" id="570936"/>
    <lineage>
        <taxon>Bacteria</taxon>
        <taxon>Bacillati</taxon>
        <taxon>Actinomycetota</taxon>
        <taxon>Actinomycetes</taxon>
        <taxon>Pseudonocardiales</taxon>
        <taxon>Pseudonocardiaceae</taxon>
        <taxon>Pseudonocardia</taxon>
    </lineage>
</organism>
<dbReference type="EMBL" id="JAGINU010000001">
    <property type="protein sequence ID" value="MBP2369887.1"/>
    <property type="molecule type" value="Genomic_DNA"/>
</dbReference>
<dbReference type="Pfam" id="PF11887">
    <property type="entry name" value="Mce4_CUP1"/>
    <property type="match status" value="1"/>
</dbReference>
<comment type="caution">
    <text evidence="4">The sequence shown here is derived from an EMBL/GenBank/DDBJ whole genome shotgun (WGS) entry which is preliminary data.</text>
</comment>
<dbReference type="PANTHER" id="PTHR33371:SF15">
    <property type="entry name" value="LIPOPROTEIN LPRN"/>
    <property type="match status" value="1"/>
</dbReference>
<evidence type="ECO:0000256" key="1">
    <source>
        <dbReference type="SAM" id="MobiDB-lite"/>
    </source>
</evidence>
<dbReference type="PROSITE" id="PS51257">
    <property type="entry name" value="PROKAR_LIPOPROTEIN"/>
    <property type="match status" value="1"/>
</dbReference>
<dbReference type="InterPro" id="IPR052336">
    <property type="entry name" value="MlaD_Phospholipid_Transporter"/>
</dbReference>
<feature type="region of interest" description="Disordered" evidence="1">
    <location>
        <begin position="344"/>
        <end position="414"/>
    </location>
</feature>
<keyword evidence="5" id="KW-1185">Reference proteome</keyword>
<dbReference type="NCBIfam" id="TIGR00996">
    <property type="entry name" value="Mtu_fam_mce"/>
    <property type="match status" value="1"/>
</dbReference>
<dbReference type="InterPro" id="IPR005693">
    <property type="entry name" value="Mce"/>
</dbReference>
<reference evidence="4 5" key="1">
    <citation type="submission" date="2021-03" db="EMBL/GenBank/DDBJ databases">
        <title>Sequencing the genomes of 1000 actinobacteria strains.</title>
        <authorList>
            <person name="Klenk H.-P."/>
        </authorList>
    </citation>
    <scope>NUCLEOTIDE SEQUENCE [LARGE SCALE GENOMIC DNA]</scope>
    <source>
        <strain evidence="4 5">DSM 45256</strain>
    </source>
</reference>
<accession>A0ABS4W121</accession>